<evidence type="ECO:0000259" key="4">
    <source>
        <dbReference type="Pfam" id="PF13538"/>
    </source>
</evidence>
<dbReference type="InterPro" id="IPR011528">
    <property type="entry name" value="NERD"/>
</dbReference>
<name>A0ABP8JHR5_9MICO</name>
<evidence type="ECO:0000256" key="1">
    <source>
        <dbReference type="SAM" id="Coils"/>
    </source>
</evidence>
<dbReference type="RefSeq" id="WP_295690345.1">
    <property type="nucleotide sequence ID" value="NZ_BAABGL010000012.1"/>
</dbReference>
<proteinExistence type="predicted"/>
<dbReference type="EMBL" id="BAABGL010000012">
    <property type="protein sequence ID" value="GAA4391075.1"/>
    <property type="molecule type" value="Genomic_DNA"/>
</dbReference>
<evidence type="ECO:0000259" key="3">
    <source>
        <dbReference type="Pfam" id="PF08378"/>
    </source>
</evidence>
<evidence type="ECO:0000256" key="2">
    <source>
        <dbReference type="SAM" id="MobiDB-lite"/>
    </source>
</evidence>
<sequence>MSSDAADQQAQGPTVHCDDQPEGAEKVVLDHLRAQLPDNAVIIHGQRLTTPDADVEIDFLILWPGIGIIVLEVKGGQVRVQDGRWSTSGSPLRRSPLEQAMAGKYAFLDWIRPRMSMRPGRTVHMACLPYTNTSRWDDLPDAPRTHIVGQQDLDGLAAAMSTVLRTSMQREDPPSPAAVALVVKQLRQTHAAIENARSAAIELEDRANRFTQEQEKLLSVLRYQTRAELSGGPGSGKTHLALIKARQLAADGQRVALMCYSRGLGRYFELMTAQWPQAERPAFIGLFHDLPLSWGAERAGDDDPHFWEVELPTRMRALAAERDRAELFDAIVVDEGQDFSNLWWEAVLSCLRDPDAGVLYVFTDERQRIFDRDGDAPIEMNPFHLGENLRNAQTVAEAFGWLSDEPQIVRNPGGEPVEQIDVPFDAAQDAADDAVERLLESGEWQPEDIALLTTYSRHPEQRQIVETEGYEVYWDGFFSASQVFYGHVLGFKGLERAVVVFCINGFRDPERAREMLYVGMSRARSKLVLVGDMAKIQELTAVAEEP</sequence>
<dbReference type="SUPFAM" id="SSF52540">
    <property type="entry name" value="P-loop containing nucleoside triphosphate hydrolases"/>
    <property type="match status" value="1"/>
</dbReference>
<feature type="coiled-coil region" evidence="1">
    <location>
        <begin position="186"/>
        <end position="213"/>
    </location>
</feature>
<comment type="caution">
    <text evidence="5">The sequence shown here is derived from an EMBL/GenBank/DDBJ whole genome shotgun (WGS) entry which is preliminary data.</text>
</comment>
<feature type="region of interest" description="Disordered" evidence="2">
    <location>
        <begin position="1"/>
        <end position="22"/>
    </location>
</feature>
<dbReference type="Gene3D" id="3.40.50.300">
    <property type="entry name" value="P-loop containing nucleotide triphosphate hydrolases"/>
    <property type="match status" value="2"/>
</dbReference>
<gene>
    <name evidence="5" type="ORF">GCM10023167_18110</name>
</gene>
<feature type="domain" description="NERD" evidence="3">
    <location>
        <begin position="24"/>
        <end position="111"/>
    </location>
</feature>
<accession>A0ABP8JHR5</accession>
<evidence type="ECO:0000313" key="5">
    <source>
        <dbReference type="EMBL" id="GAA4391075.1"/>
    </source>
</evidence>
<protein>
    <submittedName>
        <fullName evidence="5">ATP-binding domain-containing protein</fullName>
    </submittedName>
</protein>
<evidence type="ECO:0000313" key="6">
    <source>
        <dbReference type="Proteomes" id="UP001500642"/>
    </source>
</evidence>
<keyword evidence="1" id="KW-0175">Coiled coil</keyword>
<organism evidence="5 6">
    <name type="scientific">Brevibacterium pityocampae</name>
    <dbReference type="NCBI Taxonomy" id="506594"/>
    <lineage>
        <taxon>Bacteria</taxon>
        <taxon>Bacillati</taxon>
        <taxon>Actinomycetota</taxon>
        <taxon>Actinomycetes</taxon>
        <taxon>Micrococcales</taxon>
        <taxon>Brevibacteriaceae</taxon>
        <taxon>Brevibacterium</taxon>
    </lineage>
</organism>
<feature type="domain" description="UvrD-like helicase C-terminal" evidence="4">
    <location>
        <begin position="491"/>
        <end position="530"/>
    </location>
</feature>
<dbReference type="InterPro" id="IPR027417">
    <property type="entry name" value="P-loop_NTPase"/>
</dbReference>
<keyword evidence="5" id="KW-0067">ATP-binding</keyword>
<feature type="compositionally biased region" description="Polar residues" evidence="2">
    <location>
        <begin position="1"/>
        <end position="12"/>
    </location>
</feature>
<dbReference type="Pfam" id="PF08378">
    <property type="entry name" value="NERD"/>
    <property type="match status" value="1"/>
</dbReference>
<dbReference type="InterPro" id="IPR027785">
    <property type="entry name" value="UvrD-like_helicase_C"/>
</dbReference>
<dbReference type="Proteomes" id="UP001500642">
    <property type="component" value="Unassembled WGS sequence"/>
</dbReference>
<dbReference type="Pfam" id="PF13538">
    <property type="entry name" value="UvrD_C_2"/>
    <property type="match status" value="1"/>
</dbReference>
<reference evidence="6" key="1">
    <citation type="journal article" date="2019" name="Int. J. Syst. Evol. Microbiol.">
        <title>The Global Catalogue of Microorganisms (GCM) 10K type strain sequencing project: providing services to taxonomists for standard genome sequencing and annotation.</title>
        <authorList>
            <consortium name="The Broad Institute Genomics Platform"/>
            <consortium name="The Broad Institute Genome Sequencing Center for Infectious Disease"/>
            <person name="Wu L."/>
            <person name="Ma J."/>
        </authorList>
    </citation>
    <scope>NUCLEOTIDE SEQUENCE [LARGE SCALE GENOMIC DNA]</scope>
    <source>
        <strain evidence="6">JCM 17808</strain>
    </source>
</reference>
<keyword evidence="6" id="KW-1185">Reference proteome</keyword>
<keyword evidence="5" id="KW-0547">Nucleotide-binding</keyword>
<dbReference type="GO" id="GO:0005524">
    <property type="term" value="F:ATP binding"/>
    <property type="evidence" value="ECO:0007669"/>
    <property type="project" value="UniProtKB-KW"/>
</dbReference>